<dbReference type="Gene3D" id="2.60.300.12">
    <property type="entry name" value="HesB-like domain"/>
    <property type="match status" value="1"/>
</dbReference>
<dbReference type="EMBL" id="JAHDYR010000025">
    <property type="protein sequence ID" value="KAG9393277.1"/>
    <property type="molecule type" value="Genomic_DNA"/>
</dbReference>
<keyword evidence="4" id="KW-1185">Reference proteome</keyword>
<reference evidence="3" key="1">
    <citation type="submission" date="2021-05" db="EMBL/GenBank/DDBJ databases">
        <title>A free-living protist that lacks canonical eukaryotic 1 DNA replication and segregation systems.</title>
        <authorList>
            <person name="Salas-Leiva D.E."/>
            <person name="Tromer E.C."/>
            <person name="Curtis B.A."/>
            <person name="Jerlstrom-Hultqvist J."/>
            <person name="Kolisko M."/>
            <person name="Yi Z."/>
            <person name="Salas-Leiva J.S."/>
            <person name="Gallot-Lavallee L."/>
            <person name="Kops G.J.P.L."/>
            <person name="Archibald J.M."/>
            <person name="Simpson A.G.B."/>
            <person name="Roger A.J."/>
        </authorList>
    </citation>
    <scope>NUCLEOTIDE SEQUENCE</scope>
    <source>
        <strain evidence="3">BICM</strain>
    </source>
</reference>
<dbReference type="Pfam" id="PF01521">
    <property type="entry name" value="Fe-S_biosyn"/>
    <property type="match status" value="1"/>
</dbReference>
<dbReference type="NCBIfam" id="TIGR00049">
    <property type="entry name" value="iron-sulfur cluster assembly accessory protein"/>
    <property type="match status" value="1"/>
</dbReference>
<dbReference type="GO" id="GO:0005506">
    <property type="term" value="F:iron ion binding"/>
    <property type="evidence" value="ECO:0007669"/>
    <property type="project" value="TreeGrafter"/>
</dbReference>
<dbReference type="AlphaFoldDB" id="A0A8J6E3J7"/>
<dbReference type="GO" id="GO:0051537">
    <property type="term" value="F:2 iron, 2 sulfur cluster binding"/>
    <property type="evidence" value="ECO:0007669"/>
    <property type="project" value="TreeGrafter"/>
</dbReference>
<comment type="similarity">
    <text evidence="1">Belongs to the HesB/IscA family.</text>
</comment>
<sequence length="131" mass="14764">MLSLFTAKPFSLPLSTFTRLFSVDETPFYVSDNAFKKLSQMTADNDKFLRVKVEEGGCAGLKYSFDLDSEKSEDDKVVKQDSGPEVHVDPFSLAFLQDAMLDFIQEDFREYFKIVNPHATATCSCGESYSV</sequence>
<evidence type="ECO:0000259" key="2">
    <source>
        <dbReference type="Pfam" id="PF01521"/>
    </source>
</evidence>
<dbReference type="GO" id="GO:0005739">
    <property type="term" value="C:mitochondrion"/>
    <property type="evidence" value="ECO:0007669"/>
    <property type="project" value="TreeGrafter"/>
</dbReference>
<dbReference type="GO" id="GO:0016226">
    <property type="term" value="P:iron-sulfur cluster assembly"/>
    <property type="evidence" value="ECO:0007669"/>
    <property type="project" value="InterPro"/>
</dbReference>
<gene>
    <name evidence="3" type="ORF">J8273_3410</name>
</gene>
<dbReference type="SUPFAM" id="SSF89360">
    <property type="entry name" value="HesB-like domain"/>
    <property type="match status" value="1"/>
</dbReference>
<proteinExistence type="inferred from homology"/>
<evidence type="ECO:0000313" key="4">
    <source>
        <dbReference type="Proteomes" id="UP000717585"/>
    </source>
</evidence>
<evidence type="ECO:0000256" key="1">
    <source>
        <dbReference type="ARBA" id="ARBA00006718"/>
    </source>
</evidence>
<dbReference type="PANTHER" id="PTHR43011">
    <property type="entry name" value="IRON-SULFUR CLUSTER ASSEMBLY 2 HOMOLOG, MITOCHONDRIAL"/>
    <property type="match status" value="1"/>
</dbReference>
<accession>A0A8J6E3J7</accession>
<feature type="domain" description="Core" evidence="2">
    <location>
        <begin position="30"/>
        <end position="127"/>
    </location>
</feature>
<comment type="caution">
    <text evidence="3">The sequence shown here is derived from an EMBL/GenBank/DDBJ whole genome shotgun (WGS) entry which is preliminary data.</text>
</comment>
<dbReference type="InterPro" id="IPR000361">
    <property type="entry name" value="ATAP_core_dom"/>
</dbReference>
<name>A0A8J6E3J7_9EUKA</name>
<dbReference type="Proteomes" id="UP000717585">
    <property type="component" value="Unassembled WGS sequence"/>
</dbReference>
<dbReference type="OrthoDB" id="1938621at2759"/>
<dbReference type="InterPro" id="IPR016092">
    <property type="entry name" value="ATAP"/>
</dbReference>
<dbReference type="GO" id="GO:0051539">
    <property type="term" value="F:4 iron, 4 sulfur cluster binding"/>
    <property type="evidence" value="ECO:0007669"/>
    <property type="project" value="TreeGrafter"/>
</dbReference>
<evidence type="ECO:0000313" key="3">
    <source>
        <dbReference type="EMBL" id="KAG9393277.1"/>
    </source>
</evidence>
<dbReference type="InterPro" id="IPR035903">
    <property type="entry name" value="HesB-like_dom_sf"/>
</dbReference>
<organism evidence="3 4">
    <name type="scientific">Carpediemonas membranifera</name>
    <dbReference type="NCBI Taxonomy" id="201153"/>
    <lineage>
        <taxon>Eukaryota</taxon>
        <taxon>Metamonada</taxon>
        <taxon>Carpediemonas-like organisms</taxon>
        <taxon>Carpediemonas</taxon>
    </lineage>
</organism>
<dbReference type="PANTHER" id="PTHR43011:SF1">
    <property type="entry name" value="IRON-SULFUR CLUSTER ASSEMBLY 2 HOMOLOG, MITOCHONDRIAL"/>
    <property type="match status" value="1"/>
</dbReference>
<protein>
    <submittedName>
        <fullName evidence="3">Heme biosynthesis protein HemY</fullName>
    </submittedName>
</protein>